<name>A0A897NHB9_9EURY</name>
<feature type="region of interest" description="Disordered" evidence="1">
    <location>
        <begin position="212"/>
        <end position="233"/>
    </location>
</feature>
<accession>A0A897NHB9</accession>
<proteinExistence type="predicted"/>
<evidence type="ECO:0000313" key="2">
    <source>
        <dbReference type="EMBL" id="QSG11731.1"/>
    </source>
</evidence>
<dbReference type="InterPro" id="IPR006311">
    <property type="entry name" value="TAT_signal"/>
</dbReference>
<organism evidence="2 3">
    <name type="scientific">Halapricum desulfuricans</name>
    <dbReference type="NCBI Taxonomy" id="2841257"/>
    <lineage>
        <taxon>Archaea</taxon>
        <taxon>Methanobacteriati</taxon>
        <taxon>Methanobacteriota</taxon>
        <taxon>Stenosarchaea group</taxon>
        <taxon>Halobacteria</taxon>
        <taxon>Halobacteriales</taxon>
        <taxon>Haloarculaceae</taxon>
        <taxon>Halapricum</taxon>
    </lineage>
</organism>
<feature type="region of interest" description="Disordered" evidence="1">
    <location>
        <begin position="569"/>
        <end position="589"/>
    </location>
</feature>
<dbReference type="EMBL" id="CP064789">
    <property type="protein sequence ID" value="QSG11731.1"/>
    <property type="molecule type" value="Genomic_DNA"/>
</dbReference>
<sequence>MGITMTDDNDFALSRRTVLAGMGTIGVAGAAAGFGTSAYFSDTETFENNSLVAGSLDLKVDWQQTYTGPNGDVPINAYPDHDGDGWQSLDDGTEYAPGSPITLACSDLESGDGLPEDVFAAPNRTTDNGGPIEEQGSLIVLDDVKPGDSGEVTFSLHLCDNPGYLWLNGQVLENAENGFTEPEATDPDESGAPSFDLTFDSADDATLVQDGNPITSEVDDDGNAAEPEWPDPSTVEGPYWLVDRWAPDGFSVGDVESESALCISVDEDGPDKDYPDDTFYDYHGVKYVTGTGNGYWNAGDGSTVSTRFYVDPDWEGDGDNQTTGVWIQGGDELENVTVYSILEYRDSDAAADDDHPSEEPGFYVYGQTSPGTYEYVYAGLPSGFDPASGGWVDIEYELDAGTAHRWRVNGEELYADEAAAYDGTTRIQVPFINSLNFGTDQQYCYDDFALERTGTGLGELADAISATLWYDDDCDNERDEGEEIIFEGSLATALGALTANDGRGLPLDGDRSSTFDETQDDESAAGRDCFDADTQHCIGFEWELPIDHANEIQTDSLAFDLGFYTEQCRHNDGSGMPPETVSTPSEDSE</sequence>
<dbReference type="NCBIfam" id="TIGR04088">
    <property type="entry name" value="cognate_SipW"/>
    <property type="match status" value="1"/>
</dbReference>
<protein>
    <submittedName>
        <fullName evidence="2">Secreted protein containing bacterial Ig-like domain and vWFA domain, possible component of type IV pili like system</fullName>
    </submittedName>
</protein>
<evidence type="ECO:0000313" key="3">
    <source>
        <dbReference type="Proteomes" id="UP000663305"/>
    </source>
</evidence>
<dbReference type="PROSITE" id="PS51318">
    <property type="entry name" value="TAT"/>
    <property type="match status" value="1"/>
</dbReference>
<feature type="compositionally biased region" description="Polar residues" evidence="1">
    <location>
        <begin position="580"/>
        <end position="589"/>
    </location>
</feature>
<feature type="region of interest" description="Disordered" evidence="1">
    <location>
        <begin position="503"/>
        <end position="526"/>
    </location>
</feature>
<reference evidence="2" key="1">
    <citation type="submission" date="2020-11" db="EMBL/GenBank/DDBJ databases">
        <title>Carbohydrate-dependent, anaerobic sulfur respiration: A novel catabolism in halophilic archaea.</title>
        <authorList>
            <person name="Sorokin D.Y."/>
            <person name="Messina E."/>
            <person name="Smedile F."/>
            <person name="La Cono V."/>
            <person name="Hallsworth J.E."/>
            <person name="Yakimov M.M."/>
        </authorList>
    </citation>
    <scope>NUCLEOTIDE SEQUENCE</scope>
    <source>
        <strain evidence="2">HSR-Bgl</strain>
    </source>
</reference>
<dbReference type="InterPro" id="IPR023833">
    <property type="entry name" value="Signal_pept_SipW-depend-type"/>
</dbReference>
<dbReference type="Proteomes" id="UP000663305">
    <property type="component" value="Chromosome"/>
</dbReference>
<gene>
    <name evidence="2" type="ORF">HSBGL_1309</name>
</gene>
<evidence type="ECO:0000256" key="1">
    <source>
        <dbReference type="SAM" id="MobiDB-lite"/>
    </source>
</evidence>
<dbReference type="AlphaFoldDB" id="A0A897NHB9"/>